<dbReference type="GO" id="GO:0009055">
    <property type="term" value="F:electron transfer activity"/>
    <property type="evidence" value="ECO:0007669"/>
    <property type="project" value="TreeGrafter"/>
</dbReference>
<evidence type="ECO:0000313" key="8">
    <source>
        <dbReference type="EMBL" id="STV27907.1"/>
    </source>
</evidence>
<feature type="transmembrane region" description="Helical" evidence="7">
    <location>
        <begin position="98"/>
        <end position="115"/>
    </location>
</feature>
<dbReference type="Proteomes" id="UP000255192">
    <property type="component" value="Unassembled WGS sequence"/>
</dbReference>
<evidence type="ECO:0000256" key="7">
    <source>
        <dbReference type="SAM" id="Phobius"/>
    </source>
</evidence>
<dbReference type="GO" id="GO:0016682">
    <property type="term" value="F:oxidoreductase activity, acting on diphenols and related substances as donors, oxygen as acceptor"/>
    <property type="evidence" value="ECO:0007669"/>
    <property type="project" value="TreeGrafter"/>
</dbReference>
<evidence type="ECO:0000256" key="3">
    <source>
        <dbReference type="ARBA" id="ARBA00022475"/>
    </source>
</evidence>
<comment type="subcellular location">
    <subcellularLocation>
        <location evidence="1">Cell membrane</location>
        <topology evidence="1">Multi-pass membrane protein</topology>
    </subcellularLocation>
</comment>
<dbReference type="PANTHER" id="PTHR43141:SF4">
    <property type="entry name" value="CYTOCHROME BD2 SUBUNIT II"/>
    <property type="match status" value="1"/>
</dbReference>
<comment type="similarity">
    <text evidence="2">Belongs to the cytochrome ubiquinol oxidase subunit 2 family.</text>
</comment>
<evidence type="ECO:0000256" key="4">
    <source>
        <dbReference type="ARBA" id="ARBA00022692"/>
    </source>
</evidence>
<sequence length="273" mass="29408">MVGSVINGFTVSGRAFSGGMFDWLTPFSLFCGLGLCVAYALLGATWLVMKSEGALQQRMRSASRQLLSALLAVFAVISLWTPLAHPAIAARWFSLPNLYFLLPVPLLVILVKRLAVAHAASARPPCFALHADAGAWSFSASADWGSASGRILSRGHHAVAGCRSPAKPGLYAGGRPADYSGHSWLHLLELLRVPRQSSAWGGISLMRTAWPKRLLWLIALWGGSVLTLAAISLLFRLLMTAAGAKSLSGMQRGPKRDFSILSSLLPDEIRRYI</sequence>
<protein>
    <submittedName>
        <fullName evidence="8">Cytochrome bd2, subunit II</fullName>
    </submittedName>
</protein>
<keyword evidence="4 7" id="KW-0812">Transmembrane</keyword>
<dbReference type="AlphaFoldDB" id="A0A378B344"/>
<evidence type="ECO:0000256" key="2">
    <source>
        <dbReference type="ARBA" id="ARBA00007543"/>
    </source>
</evidence>
<accession>A0A378B344</accession>
<gene>
    <name evidence="8" type="ORF">NCTC204_05185</name>
</gene>
<dbReference type="Pfam" id="PF02322">
    <property type="entry name" value="Cyt_bd_oxida_II"/>
    <property type="match status" value="1"/>
</dbReference>
<dbReference type="PANTHER" id="PTHR43141">
    <property type="entry name" value="CYTOCHROME BD2 SUBUNIT II"/>
    <property type="match status" value="1"/>
</dbReference>
<feature type="transmembrane region" description="Helical" evidence="7">
    <location>
        <begin position="69"/>
        <end position="92"/>
    </location>
</feature>
<organism evidence="8 9">
    <name type="scientific">Klebsiella pneumoniae</name>
    <dbReference type="NCBI Taxonomy" id="573"/>
    <lineage>
        <taxon>Bacteria</taxon>
        <taxon>Pseudomonadati</taxon>
        <taxon>Pseudomonadota</taxon>
        <taxon>Gammaproteobacteria</taxon>
        <taxon>Enterobacterales</taxon>
        <taxon>Enterobacteriaceae</taxon>
        <taxon>Klebsiella/Raoultella group</taxon>
        <taxon>Klebsiella</taxon>
        <taxon>Klebsiella pneumoniae complex</taxon>
    </lineage>
</organism>
<evidence type="ECO:0000313" key="9">
    <source>
        <dbReference type="Proteomes" id="UP000255192"/>
    </source>
</evidence>
<reference evidence="8 9" key="1">
    <citation type="submission" date="2018-06" db="EMBL/GenBank/DDBJ databases">
        <authorList>
            <consortium name="Pathogen Informatics"/>
            <person name="Doyle S."/>
        </authorList>
    </citation>
    <scope>NUCLEOTIDE SEQUENCE [LARGE SCALE GENOMIC DNA]</scope>
    <source>
        <strain evidence="8 9">NCTC204</strain>
    </source>
</reference>
<dbReference type="EMBL" id="UGMD01000002">
    <property type="protein sequence ID" value="STV27907.1"/>
    <property type="molecule type" value="Genomic_DNA"/>
</dbReference>
<evidence type="ECO:0000256" key="6">
    <source>
        <dbReference type="ARBA" id="ARBA00023136"/>
    </source>
</evidence>
<keyword evidence="3" id="KW-1003">Cell membrane</keyword>
<evidence type="ECO:0000256" key="5">
    <source>
        <dbReference type="ARBA" id="ARBA00022989"/>
    </source>
</evidence>
<dbReference type="GO" id="GO:0019646">
    <property type="term" value="P:aerobic electron transport chain"/>
    <property type="evidence" value="ECO:0007669"/>
    <property type="project" value="TreeGrafter"/>
</dbReference>
<name>A0A378B344_KLEPN</name>
<dbReference type="InterPro" id="IPR003317">
    <property type="entry name" value="Cyt-d_oxidase_su2"/>
</dbReference>
<keyword evidence="5 7" id="KW-1133">Transmembrane helix</keyword>
<feature type="transmembrane region" description="Helical" evidence="7">
    <location>
        <begin position="27"/>
        <end position="48"/>
    </location>
</feature>
<proteinExistence type="inferred from homology"/>
<dbReference type="Pfam" id="PF10617">
    <property type="entry name" value="DUF2474"/>
    <property type="match status" value="1"/>
</dbReference>
<evidence type="ECO:0000256" key="1">
    <source>
        <dbReference type="ARBA" id="ARBA00004651"/>
    </source>
</evidence>
<keyword evidence="6 7" id="KW-0472">Membrane</keyword>
<dbReference type="GO" id="GO:0070069">
    <property type="term" value="C:cytochrome complex"/>
    <property type="evidence" value="ECO:0007669"/>
    <property type="project" value="TreeGrafter"/>
</dbReference>
<feature type="transmembrane region" description="Helical" evidence="7">
    <location>
        <begin position="214"/>
        <end position="238"/>
    </location>
</feature>
<dbReference type="GO" id="GO:0005886">
    <property type="term" value="C:plasma membrane"/>
    <property type="evidence" value="ECO:0007669"/>
    <property type="project" value="UniProtKB-SubCell"/>
</dbReference>
<dbReference type="InterPro" id="IPR018895">
    <property type="entry name" value="DUF2474"/>
</dbReference>